<keyword evidence="2" id="KW-1185">Reference proteome</keyword>
<organism evidence="1 2">
    <name type="scientific">Biomphalaria pfeifferi</name>
    <name type="common">Bloodfluke planorb</name>
    <name type="synonym">Freshwater snail</name>
    <dbReference type="NCBI Taxonomy" id="112525"/>
    <lineage>
        <taxon>Eukaryota</taxon>
        <taxon>Metazoa</taxon>
        <taxon>Spiralia</taxon>
        <taxon>Lophotrochozoa</taxon>
        <taxon>Mollusca</taxon>
        <taxon>Gastropoda</taxon>
        <taxon>Heterobranchia</taxon>
        <taxon>Euthyneura</taxon>
        <taxon>Panpulmonata</taxon>
        <taxon>Hygrophila</taxon>
        <taxon>Lymnaeoidea</taxon>
        <taxon>Planorbidae</taxon>
        <taxon>Biomphalaria</taxon>
    </lineage>
</organism>
<dbReference type="Proteomes" id="UP001233172">
    <property type="component" value="Unassembled WGS sequence"/>
</dbReference>
<proteinExistence type="predicted"/>
<comment type="caution">
    <text evidence="1">The sequence shown here is derived from an EMBL/GenBank/DDBJ whole genome shotgun (WGS) entry which is preliminary data.</text>
</comment>
<feature type="non-terminal residue" evidence="1">
    <location>
        <position position="1"/>
    </location>
</feature>
<dbReference type="AlphaFoldDB" id="A0AAD8BC88"/>
<evidence type="ECO:0000313" key="2">
    <source>
        <dbReference type="Proteomes" id="UP001233172"/>
    </source>
</evidence>
<reference evidence="1" key="2">
    <citation type="submission" date="2023-04" db="EMBL/GenBank/DDBJ databases">
        <authorList>
            <person name="Bu L."/>
            <person name="Lu L."/>
            <person name="Laidemitt M.R."/>
            <person name="Zhang S.M."/>
            <person name="Mutuku M."/>
            <person name="Mkoji G."/>
            <person name="Steinauer M."/>
            <person name="Loker E.S."/>
        </authorList>
    </citation>
    <scope>NUCLEOTIDE SEQUENCE</scope>
    <source>
        <strain evidence="1">KasaAsao</strain>
        <tissue evidence="1">Whole Snail</tissue>
    </source>
</reference>
<dbReference type="EMBL" id="JASAOG010000098">
    <property type="protein sequence ID" value="KAK0052015.1"/>
    <property type="molecule type" value="Genomic_DNA"/>
</dbReference>
<evidence type="ECO:0000313" key="1">
    <source>
        <dbReference type="EMBL" id="KAK0052015.1"/>
    </source>
</evidence>
<gene>
    <name evidence="1" type="ORF">Bpfe_018562</name>
</gene>
<protein>
    <submittedName>
        <fullName evidence="1">Uncharacterized protein</fullName>
    </submittedName>
</protein>
<sequence length="65" mass="6919">DCVLVVDQIVAETITSHSSLRRHSVLCLPATGHGLLGLNNITAINQTGLIGTSKLLNIGDEKRIQ</sequence>
<accession>A0AAD8BC88</accession>
<name>A0AAD8BC88_BIOPF</name>
<reference evidence="1" key="1">
    <citation type="journal article" date="2023" name="PLoS Negl. Trop. Dis.">
        <title>A genome sequence for Biomphalaria pfeifferi, the major vector snail for the human-infecting parasite Schistosoma mansoni.</title>
        <authorList>
            <person name="Bu L."/>
            <person name="Lu L."/>
            <person name="Laidemitt M.R."/>
            <person name="Zhang S.M."/>
            <person name="Mutuku M."/>
            <person name="Mkoji G."/>
            <person name="Steinauer M."/>
            <person name="Loker E.S."/>
        </authorList>
    </citation>
    <scope>NUCLEOTIDE SEQUENCE</scope>
    <source>
        <strain evidence="1">KasaAsao</strain>
    </source>
</reference>